<protein>
    <submittedName>
        <fullName evidence="1">Uncharacterized protein</fullName>
    </submittedName>
</protein>
<dbReference type="AlphaFoldDB" id="A0AAV7TXS7"/>
<proteinExistence type="predicted"/>
<dbReference type="Proteomes" id="UP001066276">
    <property type="component" value="Chromosome 3_2"/>
</dbReference>
<dbReference type="EMBL" id="JANPWB010000006">
    <property type="protein sequence ID" value="KAJ1181201.1"/>
    <property type="molecule type" value="Genomic_DNA"/>
</dbReference>
<name>A0AAV7TXS7_PLEWA</name>
<keyword evidence="2" id="KW-1185">Reference proteome</keyword>
<accession>A0AAV7TXS7</accession>
<reference evidence="1" key="1">
    <citation type="journal article" date="2022" name="bioRxiv">
        <title>Sequencing and chromosome-scale assembly of the giantPleurodeles waltlgenome.</title>
        <authorList>
            <person name="Brown T."/>
            <person name="Elewa A."/>
            <person name="Iarovenko S."/>
            <person name="Subramanian E."/>
            <person name="Araus A.J."/>
            <person name="Petzold A."/>
            <person name="Susuki M."/>
            <person name="Suzuki K.-i.T."/>
            <person name="Hayashi T."/>
            <person name="Toyoda A."/>
            <person name="Oliveira C."/>
            <person name="Osipova E."/>
            <person name="Leigh N.D."/>
            <person name="Simon A."/>
            <person name="Yun M.H."/>
        </authorList>
    </citation>
    <scope>NUCLEOTIDE SEQUENCE</scope>
    <source>
        <strain evidence="1">20211129_DDA</strain>
        <tissue evidence="1">Liver</tissue>
    </source>
</reference>
<organism evidence="1 2">
    <name type="scientific">Pleurodeles waltl</name>
    <name type="common">Iberian ribbed newt</name>
    <dbReference type="NCBI Taxonomy" id="8319"/>
    <lineage>
        <taxon>Eukaryota</taxon>
        <taxon>Metazoa</taxon>
        <taxon>Chordata</taxon>
        <taxon>Craniata</taxon>
        <taxon>Vertebrata</taxon>
        <taxon>Euteleostomi</taxon>
        <taxon>Amphibia</taxon>
        <taxon>Batrachia</taxon>
        <taxon>Caudata</taxon>
        <taxon>Salamandroidea</taxon>
        <taxon>Salamandridae</taxon>
        <taxon>Pleurodelinae</taxon>
        <taxon>Pleurodeles</taxon>
    </lineage>
</organism>
<sequence length="119" mass="12474">MPMPMPLCHCAGAGWRTAAVERDAETQGRSADGAAVLCLPQTPRAWPATTASLASPAASRCPAAARCLPWDAGQEERSNSLLMPWPLLRCFLTCRSTADTSRSAPGAAGSLAYSRSLTI</sequence>
<evidence type="ECO:0000313" key="2">
    <source>
        <dbReference type="Proteomes" id="UP001066276"/>
    </source>
</evidence>
<gene>
    <name evidence="1" type="ORF">NDU88_006411</name>
</gene>
<comment type="caution">
    <text evidence="1">The sequence shown here is derived from an EMBL/GenBank/DDBJ whole genome shotgun (WGS) entry which is preliminary data.</text>
</comment>
<evidence type="ECO:0000313" key="1">
    <source>
        <dbReference type="EMBL" id="KAJ1181201.1"/>
    </source>
</evidence>